<dbReference type="InterPro" id="IPR009091">
    <property type="entry name" value="RCC1/BLIP-II"/>
</dbReference>
<sequence>MNIAYICCGGWHSLALTTDGKVYGWGDNTFGQIGFVWQLIVTKLGHNSHENHYKSLFIELSAIGSGGFGTLLNTKGKLRVTPNTRELLNIWLQNCINLSAIPKRASSSISRKTESNVSTGSAIPKKVSSSTSHNTESNVSNGYISTICDEVRYHIRLHSSRYLYSDHIRHHNRNMKNNIIIMATNTRPNMTIISRIVSRQ</sequence>
<dbReference type="EMBL" id="OC919930">
    <property type="protein sequence ID" value="CAD7652047.1"/>
    <property type="molecule type" value="Genomic_DNA"/>
</dbReference>
<evidence type="ECO:0000256" key="1">
    <source>
        <dbReference type="SAM" id="MobiDB-lite"/>
    </source>
</evidence>
<keyword evidence="3" id="KW-1185">Reference proteome</keyword>
<feature type="region of interest" description="Disordered" evidence="1">
    <location>
        <begin position="111"/>
        <end position="137"/>
    </location>
</feature>
<proteinExistence type="predicted"/>
<dbReference type="Gene3D" id="2.130.10.30">
    <property type="entry name" value="Regulator of chromosome condensation 1/beta-lactamase-inhibitor protein II"/>
    <property type="match status" value="1"/>
</dbReference>
<dbReference type="PROSITE" id="PS00626">
    <property type="entry name" value="RCC1_2"/>
    <property type="match status" value="1"/>
</dbReference>
<dbReference type="EMBL" id="CAJPVJ010005105">
    <property type="protein sequence ID" value="CAG2169234.1"/>
    <property type="molecule type" value="Genomic_DNA"/>
</dbReference>
<evidence type="ECO:0000313" key="3">
    <source>
        <dbReference type="Proteomes" id="UP000728032"/>
    </source>
</evidence>
<gene>
    <name evidence="2" type="ORF">ONB1V03_LOCUS8714</name>
</gene>
<dbReference type="Proteomes" id="UP000728032">
    <property type="component" value="Unassembled WGS sequence"/>
</dbReference>
<accession>A0A7R9M211</accession>
<dbReference type="AlphaFoldDB" id="A0A7R9M211"/>
<protein>
    <submittedName>
        <fullName evidence="2">Uncharacterized protein</fullName>
    </submittedName>
</protein>
<dbReference type="SUPFAM" id="SSF50985">
    <property type="entry name" value="RCC1/BLIP-II"/>
    <property type="match status" value="1"/>
</dbReference>
<name>A0A7R9M211_9ACAR</name>
<dbReference type="InterPro" id="IPR000408">
    <property type="entry name" value="Reg_chr_condens"/>
</dbReference>
<dbReference type="OrthoDB" id="6490588at2759"/>
<reference evidence="2" key="1">
    <citation type="submission" date="2020-11" db="EMBL/GenBank/DDBJ databases">
        <authorList>
            <person name="Tran Van P."/>
        </authorList>
    </citation>
    <scope>NUCLEOTIDE SEQUENCE</scope>
</reference>
<organism evidence="2">
    <name type="scientific">Oppiella nova</name>
    <dbReference type="NCBI Taxonomy" id="334625"/>
    <lineage>
        <taxon>Eukaryota</taxon>
        <taxon>Metazoa</taxon>
        <taxon>Ecdysozoa</taxon>
        <taxon>Arthropoda</taxon>
        <taxon>Chelicerata</taxon>
        <taxon>Arachnida</taxon>
        <taxon>Acari</taxon>
        <taxon>Acariformes</taxon>
        <taxon>Sarcoptiformes</taxon>
        <taxon>Oribatida</taxon>
        <taxon>Brachypylina</taxon>
        <taxon>Oppioidea</taxon>
        <taxon>Oppiidae</taxon>
        <taxon>Oppiella</taxon>
    </lineage>
</organism>
<dbReference type="Pfam" id="PF13540">
    <property type="entry name" value="RCC1_2"/>
    <property type="match status" value="1"/>
</dbReference>
<evidence type="ECO:0000313" key="2">
    <source>
        <dbReference type="EMBL" id="CAD7652047.1"/>
    </source>
</evidence>